<dbReference type="Proteomes" id="UP001501455">
    <property type="component" value="Unassembled WGS sequence"/>
</dbReference>
<keyword evidence="2 5" id="KW-0812">Transmembrane</keyword>
<dbReference type="InterPro" id="IPR020846">
    <property type="entry name" value="MFS_dom"/>
</dbReference>
<evidence type="ECO:0000256" key="4">
    <source>
        <dbReference type="ARBA" id="ARBA00023136"/>
    </source>
</evidence>
<comment type="caution">
    <text evidence="7">The sequence shown here is derived from an EMBL/GenBank/DDBJ whole genome shotgun (WGS) entry which is preliminary data.</text>
</comment>
<dbReference type="InterPro" id="IPR036259">
    <property type="entry name" value="MFS_trans_sf"/>
</dbReference>
<evidence type="ECO:0000313" key="8">
    <source>
        <dbReference type="Proteomes" id="UP001501455"/>
    </source>
</evidence>
<dbReference type="PANTHER" id="PTHR23508">
    <property type="entry name" value="CARBOXYLIC ACID TRANSPORTER PROTEIN HOMOLOG"/>
    <property type="match status" value="1"/>
</dbReference>
<evidence type="ECO:0000256" key="5">
    <source>
        <dbReference type="SAM" id="Phobius"/>
    </source>
</evidence>
<accession>A0ABP6UCK2</accession>
<dbReference type="SUPFAM" id="SSF103473">
    <property type="entry name" value="MFS general substrate transporter"/>
    <property type="match status" value="1"/>
</dbReference>
<evidence type="ECO:0000259" key="6">
    <source>
        <dbReference type="PROSITE" id="PS50850"/>
    </source>
</evidence>
<feature type="domain" description="Major facilitator superfamily (MFS) profile" evidence="6">
    <location>
        <begin position="1"/>
        <end position="141"/>
    </location>
</feature>
<evidence type="ECO:0000256" key="3">
    <source>
        <dbReference type="ARBA" id="ARBA00022989"/>
    </source>
</evidence>
<gene>
    <name evidence="7" type="ORF">GCM10019016_120430</name>
</gene>
<dbReference type="Pfam" id="PF00083">
    <property type="entry name" value="Sugar_tr"/>
    <property type="match status" value="1"/>
</dbReference>
<name>A0ABP6UCK2_9ACTN</name>
<dbReference type="InterPro" id="IPR005828">
    <property type="entry name" value="MFS_sugar_transport-like"/>
</dbReference>
<dbReference type="PANTHER" id="PTHR23508:SF10">
    <property type="entry name" value="CARBOXYLIC ACID TRANSPORTER PROTEIN HOMOLOG"/>
    <property type="match status" value="1"/>
</dbReference>
<sequence length="141" mass="13874">MFIHGSVLPYLLGTKTFGVTPDQAGDLGSHATFGMPVGALTAGTVADRTGRKKLMVACVALFSLASAVCAVADGVAVLGLGRTLAGIGLGGQLLAVGHGDRGFTAFAPAGVSSTVFIGVAALRGSRQGAQDGPRAGQLAAH</sequence>
<keyword evidence="8" id="KW-1185">Reference proteome</keyword>
<feature type="transmembrane region" description="Helical" evidence="5">
    <location>
        <begin position="101"/>
        <end position="122"/>
    </location>
</feature>
<feature type="transmembrane region" description="Helical" evidence="5">
    <location>
        <begin position="54"/>
        <end position="81"/>
    </location>
</feature>
<evidence type="ECO:0000313" key="7">
    <source>
        <dbReference type="EMBL" id="GAA3504930.1"/>
    </source>
</evidence>
<proteinExistence type="predicted"/>
<dbReference type="Gene3D" id="1.20.1250.20">
    <property type="entry name" value="MFS general substrate transporter like domains"/>
    <property type="match status" value="1"/>
</dbReference>
<comment type="subcellular location">
    <subcellularLocation>
        <location evidence="1">Cell membrane</location>
        <topology evidence="1">Multi-pass membrane protein</topology>
    </subcellularLocation>
</comment>
<dbReference type="PROSITE" id="PS50850">
    <property type="entry name" value="MFS"/>
    <property type="match status" value="1"/>
</dbReference>
<keyword evidence="4 5" id="KW-0472">Membrane</keyword>
<evidence type="ECO:0000256" key="2">
    <source>
        <dbReference type="ARBA" id="ARBA00022692"/>
    </source>
</evidence>
<keyword evidence="3 5" id="KW-1133">Transmembrane helix</keyword>
<evidence type="ECO:0000256" key="1">
    <source>
        <dbReference type="ARBA" id="ARBA00004651"/>
    </source>
</evidence>
<organism evidence="7 8">
    <name type="scientific">Streptomyces prasinosporus</name>
    <dbReference type="NCBI Taxonomy" id="68256"/>
    <lineage>
        <taxon>Bacteria</taxon>
        <taxon>Bacillati</taxon>
        <taxon>Actinomycetota</taxon>
        <taxon>Actinomycetes</taxon>
        <taxon>Kitasatosporales</taxon>
        <taxon>Streptomycetaceae</taxon>
        <taxon>Streptomyces</taxon>
        <taxon>Streptomyces albogriseolus group</taxon>
    </lineage>
</organism>
<protein>
    <recommendedName>
        <fullName evidence="6">Major facilitator superfamily (MFS) profile domain-containing protein</fullName>
    </recommendedName>
</protein>
<reference evidence="8" key="1">
    <citation type="journal article" date="2019" name="Int. J. Syst. Evol. Microbiol.">
        <title>The Global Catalogue of Microorganisms (GCM) 10K type strain sequencing project: providing services to taxonomists for standard genome sequencing and annotation.</title>
        <authorList>
            <consortium name="The Broad Institute Genomics Platform"/>
            <consortium name="The Broad Institute Genome Sequencing Center for Infectious Disease"/>
            <person name="Wu L."/>
            <person name="Ma J."/>
        </authorList>
    </citation>
    <scope>NUCLEOTIDE SEQUENCE [LARGE SCALE GENOMIC DNA]</scope>
    <source>
        <strain evidence="8">JCM 4816</strain>
    </source>
</reference>
<dbReference type="EMBL" id="BAAAXF010000082">
    <property type="protein sequence ID" value="GAA3504930.1"/>
    <property type="molecule type" value="Genomic_DNA"/>
</dbReference>